<evidence type="ECO:0000256" key="2">
    <source>
        <dbReference type="ARBA" id="ARBA00022679"/>
    </source>
</evidence>
<dbReference type="EMBL" id="ML211201">
    <property type="protein sequence ID" value="TFK86400.1"/>
    <property type="molecule type" value="Genomic_DNA"/>
</dbReference>
<dbReference type="AlphaFoldDB" id="A0A5C3PDU1"/>
<dbReference type="PANTHER" id="PTHR43464">
    <property type="entry name" value="METHYLTRANSFERASE"/>
    <property type="match status" value="1"/>
</dbReference>
<evidence type="ECO:0000313" key="6">
    <source>
        <dbReference type="Proteomes" id="UP000308197"/>
    </source>
</evidence>
<protein>
    <submittedName>
        <fullName evidence="5">S-adenosyl-L-methionine-dependent methyltransferase</fullName>
    </submittedName>
</protein>
<dbReference type="PANTHER" id="PTHR43464:SF19">
    <property type="entry name" value="UBIQUINONE BIOSYNTHESIS O-METHYLTRANSFERASE, MITOCHONDRIAL"/>
    <property type="match status" value="1"/>
</dbReference>
<dbReference type="Proteomes" id="UP000308197">
    <property type="component" value="Unassembled WGS sequence"/>
</dbReference>
<dbReference type="GO" id="GO:0032259">
    <property type="term" value="P:methylation"/>
    <property type="evidence" value="ECO:0007669"/>
    <property type="project" value="UniProtKB-KW"/>
</dbReference>
<name>A0A5C3PDU1_9APHY</name>
<keyword evidence="6" id="KW-1185">Reference proteome</keyword>
<sequence length="291" mass="31753">MSTSTPQDLNAATTQWYNTNPELEDGRLRAHRIEFEVTLRTIISRLPDRPGLKILDIGGGAGPYTFALAARGHAVTLVDLSEGLLDLARTRASALPPSSRPARILQGDATALSSIPELAFERGTFDAVLLLGPLYHIMSAPLREAAIQHAWSMVRSEGGGALFCAFVSRWAHYRALALTDPTRLAARREFYAQHARDGEYVRLNEGGVPCHAMHHELPAEMPRILQRVTGVRGENVEMLGTEGLLVGGLCKAVNELQGDDFEAWVEKCMEVGADDHGWMLADHIVGIVSKA</sequence>
<dbReference type="InterPro" id="IPR029063">
    <property type="entry name" value="SAM-dependent_MTases_sf"/>
</dbReference>
<reference evidence="5 6" key="1">
    <citation type="journal article" date="2019" name="Nat. Ecol. Evol.">
        <title>Megaphylogeny resolves global patterns of mushroom evolution.</title>
        <authorList>
            <person name="Varga T."/>
            <person name="Krizsan K."/>
            <person name="Foldi C."/>
            <person name="Dima B."/>
            <person name="Sanchez-Garcia M."/>
            <person name="Sanchez-Ramirez S."/>
            <person name="Szollosi G.J."/>
            <person name="Szarkandi J.G."/>
            <person name="Papp V."/>
            <person name="Albert L."/>
            <person name="Andreopoulos W."/>
            <person name="Angelini C."/>
            <person name="Antonin V."/>
            <person name="Barry K.W."/>
            <person name="Bougher N.L."/>
            <person name="Buchanan P."/>
            <person name="Buyck B."/>
            <person name="Bense V."/>
            <person name="Catcheside P."/>
            <person name="Chovatia M."/>
            <person name="Cooper J."/>
            <person name="Damon W."/>
            <person name="Desjardin D."/>
            <person name="Finy P."/>
            <person name="Geml J."/>
            <person name="Haridas S."/>
            <person name="Hughes K."/>
            <person name="Justo A."/>
            <person name="Karasinski D."/>
            <person name="Kautmanova I."/>
            <person name="Kiss B."/>
            <person name="Kocsube S."/>
            <person name="Kotiranta H."/>
            <person name="LaButti K.M."/>
            <person name="Lechner B.E."/>
            <person name="Liimatainen K."/>
            <person name="Lipzen A."/>
            <person name="Lukacs Z."/>
            <person name="Mihaltcheva S."/>
            <person name="Morgado L.N."/>
            <person name="Niskanen T."/>
            <person name="Noordeloos M.E."/>
            <person name="Ohm R.A."/>
            <person name="Ortiz-Santana B."/>
            <person name="Ovrebo C."/>
            <person name="Racz N."/>
            <person name="Riley R."/>
            <person name="Savchenko A."/>
            <person name="Shiryaev A."/>
            <person name="Soop K."/>
            <person name="Spirin V."/>
            <person name="Szebenyi C."/>
            <person name="Tomsovsky M."/>
            <person name="Tulloss R.E."/>
            <person name="Uehling J."/>
            <person name="Grigoriev I.V."/>
            <person name="Vagvolgyi C."/>
            <person name="Papp T."/>
            <person name="Martin F.M."/>
            <person name="Miettinen O."/>
            <person name="Hibbett D.S."/>
            <person name="Nagy L.G."/>
        </authorList>
    </citation>
    <scope>NUCLEOTIDE SEQUENCE [LARGE SCALE GENOMIC DNA]</scope>
    <source>
        <strain evidence="5 6">HHB13444</strain>
    </source>
</reference>
<feature type="domain" description="Methyltransferase" evidence="4">
    <location>
        <begin position="54"/>
        <end position="158"/>
    </location>
</feature>
<dbReference type="Pfam" id="PF13649">
    <property type="entry name" value="Methyltransf_25"/>
    <property type="match status" value="1"/>
</dbReference>
<evidence type="ECO:0000256" key="3">
    <source>
        <dbReference type="ARBA" id="ARBA00022691"/>
    </source>
</evidence>
<dbReference type="Gene3D" id="3.40.50.150">
    <property type="entry name" value="Vaccinia Virus protein VP39"/>
    <property type="match status" value="1"/>
</dbReference>
<gene>
    <name evidence="5" type="ORF">K466DRAFT_587271</name>
</gene>
<evidence type="ECO:0000256" key="1">
    <source>
        <dbReference type="ARBA" id="ARBA00022603"/>
    </source>
</evidence>
<dbReference type="GO" id="GO:0008168">
    <property type="term" value="F:methyltransferase activity"/>
    <property type="evidence" value="ECO:0007669"/>
    <property type="project" value="UniProtKB-KW"/>
</dbReference>
<keyword evidence="3" id="KW-0949">S-adenosyl-L-methionine</keyword>
<keyword evidence="1 5" id="KW-0489">Methyltransferase</keyword>
<dbReference type="CDD" id="cd02440">
    <property type="entry name" value="AdoMet_MTases"/>
    <property type="match status" value="1"/>
</dbReference>
<evidence type="ECO:0000259" key="4">
    <source>
        <dbReference type="Pfam" id="PF13649"/>
    </source>
</evidence>
<dbReference type="InParanoid" id="A0A5C3PDU1"/>
<dbReference type="STRING" id="1314778.A0A5C3PDU1"/>
<keyword evidence="2 5" id="KW-0808">Transferase</keyword>
<evidence type="ECO:0000313" key="5">
    <source>
        <dbReference type="EMBL" id="TFK86400.1"/>
    </source>
</evidence>
<accession>A0A5C3PDU1</accession>
<dbReference type="InterPro" id="IPR041698">
    <property type="entry name" value="Methyltransf_25"/>
</dbReference>
<organism evidence="5 6">
    <name type="scientific">Polyporus arcularius HHB13444</name>
    <dbReference type="NCBI Taxonomy" id="1314778"/>
    <lineage>
        <taxon>Eukaryota</taxon>
        <taxon>Fungi</taxon>
        <taxon>Dikarya</taxon>
        <taxon>Basidiomycota</taxon>
        <taxon>Agaricomycotina</taxon>
        <taxon>Agaricomycetes</taxon>
        <taxon>Polyporales</taxon>
        <taxon>Polyporaceae</taxon>
        <taxon>Polyporus</taxon>
    </lineage>
</organism>
<dbReference type="SUPFAM" id="SSF53335">
    <property type="entry name" value="S-adenosyl-L-methionine-dependent methyltransferases"/>
    <property type="match status" value="1"/>
</dbReference>
<proteinExistence type="predicted"/>